<feature type="region of interest" description="Disordered" evidence="1">
    <location>
        <begin position="323"/>
        <end position="360"/>
    </location>
</feature>
<comment type="caution">
    <text evidence="2">The sequence shown here is derived from an EMBL/GenBank/DDBJ whole genome shotgun (WGS) entry which is preliminary data.</text>
</comment>
<evidence type="ECO:0000313" key="2">
    <source>
        <dbReference type="EMBL" id="OMJ18508.1"/>
    </source>
</evidence>
<proteinExistence type="predicted"/>
<feature type="compositionally biased region" description="Basic and acidic residues" evidence="1">
    <location>
        <begin position="349"/>
        <end position="358"/>
    </location>
</feature>
<gene>
    <name evidence="2" type="ORF">AYI69_g6984</name>
</gene>
<dbReference type="OrthoDB" id="2286148at2759"/>
<dbReference type="AlphaFoldDB" id="A0A1R1XV72"/>
<organism evidence="2 3">
    <name type="scientific">Smittium culicis</name>
    <dbReference type="NCBI Taxonomy" id="133412"/>
    <lineage>
        <taxon>Eukaryota</taxon>
        <taxon>Fungi</taxon>
        <taxon>Fungi incertae sedis</taxon>
        <taxon>Zoopagomycota</taxon>
        <taxon>Kickxellomycotina</taxon>
        <taxon>Harpellomycetes</taxon>
        <taxon>Harpellales</taxon>
        <taxon>Legeriomycetaceae</taxon>
        <taxon>Smittium</taxon>
    </lineage>
</organism>
<name>A0A1R1XV72_9FUNG</name>
<evidence type="ECO:0000313" key="3">
    <source>
        <dbReference type="Proteomes" id="UP000187429"/>
    </source>
</evidence>
<feature type="region of interest" description="Disordered" evidence="1">
    <location>
        <begin position="20"/>
        <end position="39"/>
    </location>
</feature>
<sequence length="644" mass="71187">MEALPSIEVDFFRSPLSDEEKRDIVQSSPRTVDMVYTPPPINDYATAPIKKLDTAYYNDEPEAPTNDPRFLFTSTMRLLLSEACTLLTQARLDNLNSGLNLPGRPPQLNPSSNEPLIDPAVLSELMATKKLTNSGGKKPFRGRQQQTASQAAPKTVTIAAMAQVVVSTNFKKPGGGLQAIFGCKKQSSTGTRTIRQTLATDPESQVEHETHGAQISQGHDVGDCGSAVEKGNQEGIPAVSWILLEYIHGSKEIRGTSSFSGNEAKEVDQEIFALTMELESIPVPGPTIWDFPITADFYQNPPSSPTRLQNQRIKIIVSAHSVHSAPRYEDQHKVHDASGTRKQGPHTPENSKRNDKSRNGYNQSHCVICWQGPSDDSGDSPGAPEAPQTYGFEDQLLRDNLKWTSTVIIMEPALENLTWRRDQLFQWNGNCFLPEISEQEIFTDSSDTGWGVVAGSQTYSASWPDHIMKLHINAKELLKILYAVRLPSVVGRSGLVYPDNTTTLAYVRKDTPTGHLHPVSNEPGRCAIENDCPDRMVDFPYRLQGNPGPVRKQRHRSNRFSKKHATGEILQLVSRQGSRGSRRLHAAMVSMEERLLLPTVELDPSMAIGNVVPRPNEVGNPPTNILTGNSGGSRQQKRQFAFDE</sequence>
<feature type="region of interest" description="Disordered" evidence="1">
    <location>
        <begin position="543"/>
        <end position="564"/>
    </location>
</feature>
<feature type="region of interest" description="Disordered" evidence="1">
    <location>
        <begin position="132"/>
        <end position="151"/>
    </location>
</feature>
<dbReference type="CDD" id="cd09275">
    <property type="entry name" value="RNase_HI_RT_DIRS1"/>
    <property type="match status" value="1"/>
</dbReference>
<evidence type="ECO:0000256" key="1">
    <source>
        <dbReference type="SAM" id="MobiDB-lite"/>
    </source>
</evidence>
<feature type="compositionally biased region" description="Basic and acidic residues" evidence="1">
    <location>
        <begin position="326"/>
        <end position="339"/>
    </location>
</feature>
<dbReference type="Proteomes" id="UP000187429">
    <property type="component" value="Unassembled WGS sequence"/>
</dbReference>
<feature type="compositionally biased region" description="Basic residues" evidence="1">
    <location>
        <begin position="551"/>
        <end position="564"/>
    </location>
</feature>
<dbReference type="EMBL" id="LSSM01003258">
    <property type="protein sequence ID" value="OMJ18508.1"/>
    <property type="molecule type" value="Genomic_DNA"/>
</dbReference>
<reference evidence="3" key="1">
    <citation type="submission" date="2017-01" db="EMBL/GenBank/DDBJ databases">
        <authorList>
            <person name="Wang Y."/>
            <person name="White M."/>
            <person name="Kvist S."/>
            <person name="Moncalvo J.-M."/>
        </authorList>
    </citation>
    <scope>NUCLEOTIDE SEQUENCE [LARGE SCALE GENOMIC DNA]</scope>
    <source>
        <strain evidence="3">ID-206-W2</strain>
    </source>
</reference>
<feature type="compositionally biased region" description="Polar residues" evidence="1">
    <location>
        <begin position="621"/>
        <end position="634"/>
    </location>
</feature>
<keyword evidence="3" id="KW-1185">Reference proteome</keyword>
<protein>
    <submittedName>
        <fullName evidence="2">Uncharacterized protein</fullName>
    </submittedName>
</protein>
<feature type="region of interest" description="Disordered" evidence="1">
    <location>
        <begin position="613"/>
        <end position="644"/>
    </location>
</feature>
<accession>A0A1R1XV72</accession>